<dbReference type="PANTHER" id="PTHR39179">
    <property type="entry name" value="SPORE COAT PROTEIN I"/>
    <property type="match status" value="1"/>
</dbReference>
<keyword evidence="1" id="KW-0167">Capsid protein</keyword>
<protein>
    <submittedName>
        <fullName evidence="1">Spore coat protein, CotS family</fullName>
    </submittedName>
</protein>
<dbReference type="AlphaFoldDB" id="D3AE41"/>
<dbReference type="EMBL" id="ACIO01000141">
    <property type="protein sequence ID" value="EFC99920.1"/>
    <property type="molecule type" value="Genomic_DNA"/>
</dbReference>
<dbReference type="Gene3D" id="3.30.200.20">
    <property type="entry name" value="Phosphorylase Kinase, domain 1"/>
    <property type="match status" value="1"/>
</dbReference>
<accession>D3AE41</accession>
<dbReference type="HOGENOM" id="CLU_042636_1_0_9"/>
<dbReference type="SUPFAM" id="SSF56112">
    <property type="entry name" value="Protein kinase-like (PK-like)"/>
    <property type="match status" value="1"/>
</dbReference>
<proteinExistence type="predicted"/>
<dbReference type="PANTHER" id="PTHR39179:SF1">
    <property type="entry name" value="SPORE COAT PROTEIN I"/>
    <property type="match status" value="1"/>
</dbReference>
<name>D3AE41_9FIRM</name>
<evidence type="ECO:0000313" key="2">
    <source>
        <dbReference type="Proteomes" id="UP000004968"/>
    </source>
</evidence>
<dbReference type="InterPro" id="IPR011009">
    <property type="entry name" value="Kinase-like_dom_sf"/>
</dbReference>
<dbReference type="Proteomes" id="UP000004968">
    <property type="component" value="Unassembled WGS sequence"/>
</dbReference>
<sequence>MVVIEKYTEVLSQYELEILDVRRGRGAWLCETNQGLKLLREYKGTIKRLEFEDQVFTQLEEAWHPFVDRYVRNREGELLSSADDGTRWIVKDWYADRECNLKDDREVLRAITQIASLHKMLRKIEFKEEWNLGSILVQLPGDEMERHNRELIRARSFIRNKRKKTEFELCVIGNYDMFFEQARDARLGMKEFCERYGEEECYLCHGDLNQHHILMCPRDVAVVEFNRMHLGMQMEDLYHFMRKAMEKHDWSLKLGTSMLETYSRILPLSDTDRTCLYYLFLYPEKYWKQINFYYNANKAWIPARNIEKLKDLELQQPLRNEFLSRIK</sequence>
<dbReference type="Gene3D" id="3.90.1200.10">
    <property type="match status" value="1"/>
</dbReference>
<reference evidence="1 2" key="1">
    <citation type="submission" date="2010-01" db="EMBL/GenBank/DDBJ databases">
        <authorList>
            <person name="Weinstock G."/>
            <person name="Sodergren E."/>
            <person name="Clifton S."/>
            <person name="Fulton L."/>
            <person name="Fulton B."/>
            <person name="Courtney L."/>
            <person name="Fronick C."/>
            <person name="Harrison M."/>
            <person name="Strong C."/>
            <person name="Farmer C."/>
            <person name="Delahaunty K."/>
            <person name="Markovic C."/>
            <person name="Hall O."/>
            <person name="Minx P."/>
            <person name="Tomlinson C."/>
            <person name="Mitreva M."/>
            <person name="Nelson J."/>
            <person name="Hou S."/>
            <person name="Wollam A."/>
            <person name="Pepin K.H."/>
            <person name="Johnson M."/>
            <person name="Bhonagiri V."/>
            <person name="Nash W.E."/>
            <person name="Warren W."/>
            <person name="Chinwalla A."/>
            <person name="Mardis E.R."/>
            <person name="Wilson R.K."/>
        </authorList>
    </citation>
    <scope>NUCLEOTIDE SEQUENCE [LARGE SCALE GENOMIC DNA]</scope>
    <source>
        <strain evidence="1 2">DSM 13479</strain>
    </source>
</reference>
<evidence type="ECO:0000313" key="1">
    <source>
        <dbReference type="EMBL" id="EFC99920.1"/>
    </source>
</evidence>
<dbReference type="InterPro" id="IPR047175">
    <property type="entry name" value="CotS-like"/>
</dbReference>
<comment type="caution">
    <text evidence="1">The sequence shown here is derived from an EMBL/GenBank/DDBJ whole genome shotgun (WGS) entry which is preliminary data.</text>
</comment>
<dbReference type="GO" id="GO:0042601">
    <property type="term" value="C:endospore-forming forespore"/>
    <property type="evidence" value="ECO:0007669"/>
    <property type="project" value="TreeGrafter"/>
</dbReference>
<gene>
    <name evidence="1" type="ORF">CLOSTHATH_01870</name>
</gene>
<organism evidence="1 2">
    <name type="scientific">Hungatella hathewayi DSM 13479</name>
    <dbReference type="NCBI Taxonomy" id="566550"/>
    <lineage>
        <taxon>Bacteria</taxon>
        <taxon>Bacillati</taxon>
        <taxon>Bacillota</taxon>
        <taxon>Clostridia</taxon>
        <taxon>Lachnospirales</taxon>
        <taxon>Lachnospiraceae</taxon>
        <taxon>Hungatella</taxon>
    </lineage>
</organism>
<keyword evidence="1" id="KW-0946">Virion</keyword>